<evidence type="ECO:0000313" key="2">
    <source>
        <dbReference type="EMBL" id="GFR88561.1"/>
    </source>
</evidence>
<evidence type="ECO:0000313" key="3">
    <source>
        <dbReference type="Proteomes" id="UP000762676"/>
    </source>
</evidence>
<name>A0AAV4GTZ3_9GAST</name>
<proteinExistence type="predicted"/>
<reference evidence="2 3" key="1">
    <citation type="journal article" date="2021" name="Elife">
        <title>Chloroplast acquisition without the gene transfer in kleptoplastic sea slugs, Plakobranchus ocellatus.</title>
        <authorList>
            <person name="Maeda T."/>
            <person name="Takahashi S."/>
            <person name="Yoshida T."/>
            <person name="Shimamura S."/>
            <person name="Takaki Y."/>
            <person name="Nagai Y."/>
            <person name="Toyoda A."/>
            <person name="Suzuki Y."/>
            <person name="Arimoto A."/>
            <person name="Ishii H."/>
            <person name="Satoh N."/>
            <person name="Nishiyama T."/>
            <person name="Hasebe M."/>
            <person name="Maruyama T."/>
            <person name="Minagawa J."/>
            <person name="Obokata J."/>
            <person name="Shigenobu S."/>
        </authorList>
    </citation>
    <scope>NUCLEOTIDE SEQUENCE [LARGE SCALE GENOMIC DNA]</scope>
</reference>
<keyword evidence="1" id="KW-1133">Transmembrane helix</keyword>
<dbReference type="EMBL" id="BMAT01008573">
    <property type="protein sequence ID" value="GFR88561.1"/>
    <property type="molecule type" value="Genomic_DNA"/>
</dbReference>
<sequence length="141" mass="15073">MQLPKGIRLTVLANHHRSAYVYRISRYKLAYILQQSGSGSPAKRIRSHYAVRHDLRNLQWFSKCKLNHTQCDTAVIVGIACLYHFARCSSSSISSSSDGSSSKVVVAAAAVIVVVAAAAAVIHVVVVAAAAVVVAAAEQQQ</sequence>
<feature type="transmembrane region" description="Helical" evidence="1">
    <location>
        <begin position="104"/>
        <end position="137"/>
    </location>
</feature>
<gene>
    <name evidence="2" type="ORF">ElyMa_004255600</name>
</gene>
<dbReference type="Proteomes" id="UP000762676">
    <property type="component" value="Unassembled WGS sequence"/>
</dbReference>
<protein>
    <submittedName>
        <fullName evidence="2">Uncharacterized protein</fullName>
    </submittedName>
</protein>
<comment type="caution">
    <text evidence="2">The sequence shown here is derived from an EMBL/GenBank/DDBJ whole genome shotgun (WGS) entry which is preliminary data.</text>
</comment>
<keyword evidence="1" id="KW-0812">Transmembrane</keyword>
<accession>A0AAV4GTZ3</accession>
<dbReference type="AlphaFoldDB" id="A0AAV4GTZ3"/>
<keyword evidence="1" id="KW-0472">Membrane</keyword>
<organism evidence="2 3">
    <name type="scientific">Elysia marginata</name>
    <dbReference type="NCBI Taxonomy" id="1093978"/>
    <lineage>
        <taxon>Eukaryota</taxon>
        <taxon>Metazoa</taxon>
        <taxon>Spiralia</taxon>
        <taxon>Lophotrochozoa</taxon>
        <taxon>Mollusca</taxon>
        <taxon>Gastropoda</taxon>
        <taxon>Heterobranchia</taxon>
        <taxon>Euthyneura</taxon>
        <taxon>Panpulmonata</taxon>
        <taxon>Sacoglossa</taxon>
        <taxon>Placobranchoidea</taxon>
        <taxon>Plakobranchidae</taxon>
        <taxon>Elysia</taxon>
    </lineage>
</organism>
<keyword evidence="3" id="KW-1185">Reference proteome</keyword>
<evidence type="ECO:0000256" key="1">
    <source>
        <dbReference type="SAM" id="Phobius"/>
    </source>
</evidence>